<organism evidence="15 16">
    <name type="scientific">Paenibacillus arenosi</name>
    <dbReference type="NCBI Taxonomy" id="2774142"/>
    <lineage>
        <taxon>Bacteria</taxon>
        <taxon>Bacillati</taxon>
        <taxon>Bacillota</taxon>
        <taxon>Bacilli</taxon>
        <taxon>Bacillales</taxon>
        <taxon>Paenibacillaceae</taxon>
        <taxon>Paenibacillus</taxon>
    </lineage>
</organism>
<dbReference type="PRINTS" id="PR00368">
    <property type="entry name" value="FADPNR"/>
</dbReference>
<comment type="cofactor">
    <cofactor evidence="1">
        <name>FAD</name>
        <dbReference type="ChEBI" id="CHEBI:57692"/>
    </cofactor>
</comment>
<keyword evidence="7" id="KW-0274">FAD</keyword>
<comment type="similarity">
    <text evidence="3">Belongs to the lysine N(6)-hydroxylase/L-ornithine N(5)-oxygenase family.</text>
</comment>
<evidence type="ECO:0000313" key="16">
    <source>
        <dbReference type="Proteomes" id="UP000634529"/>
    </source>
</evidence>
<dbReference type="Gene3D" id="3.50.50.60">
    <property type="entry name" value="FAD/NAD(P)-binding domain"/>
    <property type="match status" value="1"/>
</dbReference>
<accession>A0ABR9B149</accession>
<proteinExistence type="inferred from homology"/>
<evidence type="ECO:0000256" key="13">
    <source>
        <dbReference type="ARBA" id="ARBA00032738"/>
    </source>
</evidence>
<dbReference type="InterPro" id="IPR050982">
    <property type="entry name" value="Auxin_biosynth/cation_transpt"/>
</dbReference>
<reference evidence="15 16" key="1">
    <citation type="submission" date="2020-09" db="EMBL/GenBank/DDBJ databases">
        <title>Paenibacillus sp. CAU 1523 isolated from sand of Haeundae Beach.</title>
        <authorList>
            <person name="Kim W."/>
        </authorList>
    </citation>
    <scope>NUCLEOTIDE SEQUENCE [LARGE SCALE GENOMIC DNA]</scope>
    <source>
        <strain evidence="15 16">CAU 1523</strain>
    </source>
</reference>
<evidence type="ECO:0000256" key="3">
    <source>
        <dbReference type="ARBA" id="ARBA00007588"/>
    </source>
</evidence>
<dbReference type="EMBL" id="JACYTN010000008">
    <property type="protein sequence ID" value="MBD8499175.1"/>
    <property type="molecule type" value="Genomic_DNA"/>
</dbReference>
<evidence type="ECO:0000256" key="11">
    <source>
        <dbReference type="ARBA" id="ARBA00031158"/>
    </source>
</evidence>
<dbReference type="Pfam" id="PF13434">
    <property type="entry name" value="Lys_Orn_oxgnase"/>
    <property type="match status" value="1"/>
</dbReference>
<evidence type="ECO:0000256" key="2">
    <source>
        <dbReference type="ARBA" id="ARBA00004924"/>
    </source>
</evidence>
<keyword evidence="8" id="KW-0521">NADP</keyword>
<evidence type="ECO:0000256" key="10">
    <source>
        <dbReference type="ARBA" id="ARBA00029939"/>
    </source>
</evidence>
<gene>
    <name evidence="15" type="ORF">IFO66_12745</name>
</gene>
<evidence type="ECO:0000256" key="14">
    <source>
        <dbReference type="ARBA" id="ARBA00048407"/>
    </source>
</evidence>
<evidence type="ECO:0000256" key="5">
    <source>
        <dbReference type="ARBA" id="ARBA00016406"/>
    </source>
</evidence>
<comment type="pathway">
    <text evidence="2">Siderophore biosynthesis.</text>
</comment>
<dbReference type="PANTHER" id="PTHR43539">
    <property type="entry name" value="FLAVIN-BINDING MONOOXYGENASE-LIKE PROTEIN (AFU_ORTHOLOGUE AFUA_4G09220)"/>
    <property type="match status" value="1"/>
</dbReference>
<evidence type="ECO:0000313" key="15">
    <source>
        <dbReference type="EMBL" id="MBD8499175.1"/>
    </source>
</evidence>
<comment type="caution">
    <text evidence="15">The sequence shown here is derived from an EMBL/GenBank/DDBJ whole genome shotgun (WGS) entry which is preliminary data.</text>
</comment>
<sequence>MFSFSHEVIHNYTAAHDTLDLVIIGAGQAGLALGARMKEMNSAMSMLILDRQAQVGDNWRSRYDSLKLFTPRKYSQLPGLPLSGDPEGFPNKDEMADYMEHYAEHNELPILRNCDVTSVQLINQNHTTSTHNHQPQQEPTHEISAQLQTDQPCSGGRFHLMIHGFDKPLCCKQLVLAHGAFSVPFVPEWAQQISPSIMQIHSSSYLRPDQLPTGIVLVVGGGNSGAQIAVELSRTHQVSFSVRSPIRHLPLRTLGRSTFEWMDTLGFLHAPTDSWRARLLRKQGDPLFSYELKEALDTGDIQLMKAAEAWDNASSSIVFADSSTLSPTSIIWATGFKQDHDWLKLPNLRNSQGHIMYRGHHTQIPGLFVIGMPWQQARSSALICGAGRDAVKLAVDIVANDDIS</sequence>
<evidence type="ECO:0000256" key="7">
    <source>
        <dbReference type="ARBA" id="ARBA00022827"/>
    </source>
</evidence>
<name>A0ABR9B149_9BACL</name>
<keyword evidence="6" id="KW-0285">Flavoprotein</keyword>
<dbReference type="InterPro" id="IPR025700">
    <property type="entry name" value="Lys/Orn_oxygenase"/>
</dbReference>
<evidence type="ECO:0000256" key="8">
    <source>
        <dbReference type="ARBA" id="ARBA00022857"/>
    </source>
</evidence>
<evidence type="ECO:0000256" key="12">
    <source>
        <dbReference type="ARBA" id="ARBA00032493"/>
    </source>
</evidence>
<comment type="catalytic activity">
    <reaction evidence="14">
        <text>L-lysine + NADPH + O2 = N(6)-hydroxy-L-lysine + NADP(+) + H2O</text>
        <dbReference type="Rhea" id="RHEA:23228"/>
        <dbReference type="ChEBI" id="CHEBI:15377"/>
        <dbReference type="ChEBI" id="CHEBI:15379"/>
        <dbReference type="ChEBI" id="CHEBI:32551"/>
        <dbReference type="ChEBI" id="CHEBI:57783"/>
        <dbReference type="ChEBI" id="CHEBI:57820"/>
        <dbReference type="ChEBI" id="CHEBI:58349"/>
        <dbReference type="EC" id="1.14.13.59"/>
    </reaction>
</comment>
<dbReference type="PANTHER" id="PTHR43539:SF78">
    <property type="entry name" value="FLAVIN-CONTAINING MONOOXYGENASE"/>
    <property type="match status" value="1"/>
</dbReference>
<dbReference type="EC" id="1.14.13.59" evidence="4"/>
<evidence type="ECO:0000256" key="6">
    <source>
        <dbReference type="ARBA" id="ARBA00022630"/>
    </source>
</evidence>
<dbReference type="SUPFAM" id="SSF51905">
    <property type="entry name" value="FAD/NAD(P)-binding domain"/>
    <property type="match status" value="2"/>
</dbReference>
<keyword evidence="9" id="KW-0560">Oxidoreductase</keyword>
<dbReference type="Pfam" id="PF13738">
    <property type="entry name" value="Pyr_redox_3"/>
    <property type="match status" value="1"/>
</dbReference>
<dbReference type="Proteomes" id="UP000634529">
    <property type="component" value="Unassembled WGS sequence"/>
</dbReference>
<protein>
    <recommendedName>
        <fullName evidence="5">L-lysine N6-monooxygenase MbtG</fullName>
        <ecNumber evidence="4">1.14.13.59</ecNumber>
    </recommendedName>
    <alternativeName>
        <fullName evidence="13">Lysine 6-N-hydroxylase</fullName>
    </alternativeName>
    <alternativeName>
        <fullName evidence="12">Lysine N6-hydroxylase</fullName>
    </alternativeName>
    <alternativeName>
        <fullName evidence="10">Lysine-N-oxygenase</fullName>
    </alternativeName>
    <alternativeName>
        <fullName evidence="11">Mycobactin synthase protein G</fullName>
    </alternativeName>
</protein>
<evidence type="ECO:0000256" key="1">
    <source>
        <dbReference type="ARBA" id="ARBA00001974"/>
    </source>
</evidence>
<dbReference type="InterPro" id="IPR036188">
    <property type="entry name" value="FAD/NAD-bd_sf"/>
</dbReference>
<evidence type="ECO:0000256" key="9">
    <source>
        <dbReference type="ARBA" id="ARBA00023002"/>
    </source>
</evidence>
<evidence type="ECO:0000256" key="4">
    <source>
        <dbReference type="ARBA" id="ARBA00013076"/>
    </source>
</evidence>
<keyword evidence="16" id="KW-1185">Reference proteome</keyword>